<dbReference type="OrthoDB" id="5315052at2759"/>
<organism evidence="3 4">
    <name type="scientific">Pseudogymnoascus destructans (strain ATCC MYA-4855 / 20631-21)</name>
    <name type="common">Bat white-nose syndrome fungus</name>
    <name type="synonym">Geomyces destructans</name>
    <dbReference type="NCBI Taxonomy" id="658429"/>
    <lineage>
        <taxon>Eukaryota</taxon>
        <taxon>Fungi</taxon>
        <taxon>Dikarya</taxon>
        <taxon>Ascomycota</taxon>
        <taxon>Pezizomycotina</taxon>
        <taxon>Leotiomycetes</taxon>
        <taxon>Thelebolales</taxon>
        <taxon>Thelebolaceae</taxon>
        <taxon>Pseudogymnoascus</taxon>
    </lineage>
</organism>
<accession>L8FR65</accession>
<feature type="compositionally biased region" description="Low complexity" evidence="1">
    <location>
        <begin position="1236"/>
        <end position="1250"/>
    </location>
</feature>
<protein>
    <recommendedName>
        <fullName evidence="2">C2H2-type domain-containing protein</fullName>
    </recommendedName>
</protein>
<feature type="region of interest" description="Disordered" evidence="1">
    <location>
        <begin position="795"/>
        <end position="815"/>
    </location>
</feature>
<dbReference type="VEuPathDB" id="FungiDB:GMDG_06139"/>
<dbReference type="PROSITE" id="PS00028">
    <property type="entry name" value="ZINC_FINGER_C2H2_1"/>
    <property type="match status" value="2"/>
</dbReference>
<dbReference type="Pfam" id="PF26082">
    <property type="entry name" value="zf-C2H2_AcuF"/>
    <property type="match status" value="1"/>
</dbReference>
<dbReference type="PANTHER" id="PTHR35391:SF3">
    <property type="entry name" value="FINGER DOMAIN PROTEIN, PUTATIVE (AFU_ORTHOLOGUE AFUA_8G04300)-RELATED"/>
    <property type="match status" value="1"/>
</dbReference>
<dbReference type="EMBL" id="GL573314">
    <property type="protein sequence ID" value="ELR03402.1"/>
    <property type="molecule type" value="Genomic_DNA"/>
</dbReference>
<feature type="compositionally biased region" description="Low complexity" evidence="1">
    <location>
        <begin position="168"/>
        <end position="181"/>
    </location>
</feature>
<feature type="region of interest" description="Disordered" evidence="1">
    <location>
        <begin position="95"/>
        <end position="256"/>
    </location>
</feature>
<feature type="compositionally biased region" description="Basic and acidic residues" evidence="1">
    <location>
        <begin position="284"/>
        <end position="326"/>
    </location>
</feature>
<feature type="compositionally biased region" description="Polar residues" evidence="1">
    <location>
        <begin position="97"/>
        <end position="109"/>
    </location>
</feature>
<feature type="domain" description="C2H2-type" evidence="2">
    <location>
        <begin position="897"/>
        <end position="920"/>
    </location>
</feature>
<name>L8FR65_PSED2</name>
<feature type="compositionally biased region" description="Polar residues" evidence="1">
    <location>
        <begin position="57"/>
        <end position="71"/>
    </location>
</feature>
<feature type="compositionally biased region" description="Basic and acidic residues" evidence="1">
    <location>
        <begin position="550"/>
        <end position="559"/>
    </location>
</feature>
<feature type="compositionally biased region" description="Polar residues" evidence="1">
    <location>
        <begin position="182"/>
        <end position="199"/>
    </location>
</feature>
<feature type="region of interest" description="Disordered" evidence="1">
    <location>
        <begin position="1306"/>
        <end position="1333"/>
    </location>
</feature>
<gene>
    <name evidence="3" type="ORF">GMDG_06139</name>
</gene>
<evidence type="ECO:0000313" key="4">
    <source>
        <dbReference type="Proteomes" id="UP000011064"/>
    </source>
</evidence>
<feature type="compositionally biased region" description="Polar residues" evidence="1">
    <location>
        <begin position="357"/>
        <end position="373"/>
    </location>
</feature>
<feature type="region of interest" description="Disordered" evidence="1">
    <location>
        <begin position="270"/>
        <end position="385"/>
    </location>
</feature>
<feature type="region of interest" description="Disordered" evidence="1">
    <location>
        <begin position="542"/>
        <end position="617"/>
    </location>
</feature>
<dbReference type="HOGENOM" id="CLU_005537_0_0_1"/>
<dbReference type="InterPro" id="IPR058925">
    <property type="entry name" value="zf-C2H2_AcuF"/>
</dbReference>
<evidence type="ECO:0000256" key="1">
    <source>
        <dbReference type="SAM" id="MobiDB-lite"/>
    </source>
</evidence>
<feature type="region of interest" description="Disordered" evidence="1">
    <location>
        <begin position="51"/>
        <end position="71"/>
    </location>
</feature>
<dbReference type="STRING" id="658429.L8FR65"/>
<feature type="region of interest" description="Disordered" evidence="1">
    <location>
        <begin position="1016"/>
        <end position="1067"/>
    </location>
</feature>
<dbReference type="PANTHER" id="PTHR35391">
    <property type="entry name" value="C2H2-TYPE DOMAIN-CONTAINING PROTEIN-RELATED"/>
    <property type="match status" value="1"/>
</dbReference>
<keyword evidence="4" id="KW-1185">Reference proteome</keyword>
<evidence type="ECO:0000259" key="2">
    <source>
        <dbReference type="PROSITE" id="PS00028"/>
    </source>
</evidence>
<dbReference type="InterPro" id="IPR013087">
    <property type="entry name" value="Znf_C2H2_type"/>
</dbReference>
<dbReference type="InParanoid" id="L8FR65"/>
<feature type="region of interest" description="Disordered" evidence="1">
    <location>
        <begin position="1221"/>
        <end position="1260"/>
    </location>
</feature>
<dbReference type="Proteomes" id="UP000011064">
    <property type="component" value="Unassembled WGS sequence"/>
</dbReference>
<sequence>MSSTVAPRATPSPSIDPCQLDGSSLDYPRHAPAAPLDAAYLSSYQYQHYSSSWSPSALTPGNPVSENSGYSEFSDYGADEFFGVNFDADGQDLIIGSDSQGPSPPTTTGLEFEPLLDDEATPGTPPAVTAPLMTPGPTRSRKSSPNSNRPPAVKTFIPRASAPEDGLNSASSPSSFNLSVNTAKQQATPDMSGNTSHTSAEGIPNSMGAFAGHSPRVTLTTWNSTEERELSAGPEDQGTTVSAASDRGLQGYFAPRDAQHSSAYNIQISIAKSSNGSSVDEDEGGARRGFDPVRRKSFSDAEIPNFKDRARSEEIEAKRREVEEWRSQAGDSSDEQDDRPTRPPLAGLSAPAPNRGRSLSTGAVPHSQNSPHGFSSLAPEPPHIQTTGLDAEAEEDNIRPVSPTASIRENRLQDGQTYFNKGASNITDEDVVLMQQSRHFSDAATFPNIVSPSIEGKGPTAKEMMEKWNAAADTFSIISRSATWGTRRRRLSAPSVKEIEAITSGGLLKRLSFGKGNEKKPGILTTINNAFGNVVRKKSVGESGKLKRNRNIDAVDRGRPPASPLGKKENNTTSTLAPPRSPSGTRVRPQSPRLTTSFGRELTPGDGHSRRASVGSTNSVGGFFTGVGNAIRRSRSKSELGTEAGLTGIAGQWMKMGGPPVPTLSSPPIDGDEGYGLIDDQPMHDVSDMDLDADDDDDDLADDGDLQFDLDTPIVATMDGFRDHVRKLNPMMEPGYLVDRLAHQQMVRYKCLLGWRIKHQGAISDRACNASEFCLSMGGATKYYEAKTKGRAGANKALPIDGDGSDSNPENALGAESFPDGVPKPPAVSLPAEFECQLCFKVKKFQKPSDWTKHVHEDVQPFTCTYPSCHEPKSFKRKADWVRHENERHRHLEWWTCQIEDCNHKCFRKDNFLQHLVREHKLPEPKTKSKSAIRRATGVEEEVWARVAECHHETSVRPIDEPCKFCGRVFASWKKLTVHLGKHMEQLSLPVLRLVDQRTVDANTIISPVEALPVRNHHPLTPTGPQSGGPAGNNLYHGQGISPPFAHFPPGMAGFPQNSVRGMTDYGGDRMFPNPAQQQQQFGGMGAGGYPYGDNAGMQAHHHMQQQHMQQQHQQHQQQQADLLRSATTYNGLTPLEHTPLVDQSGFPSYSPHSVTPGGGYAYTSASDISSTSGQGFGFVPQQQNLTPEPYIPTAEYGGAGMGDGFGLGVGVPGGGSAGMSHNGLPFSAGGQQMKTEQTSPFSSASSTTSRGLGGGGFNGGGSGLGVEGLVVAGMGMVRDRSGSGGRQMAQQGGLQLQMQGLVPGQGQGGTSPYSVGSSAGGVHQQQGGQGGFGGQMGGMVGGQMGQGQGQMGHQGGYADEYYGGM</sequence>
<reference evidence="4" key="1">
    <citation type="submission" date="2010-09" db="EMBL/GenBank/DDBJ databases">
        <title>The genome sequence of Geomyces destructans 20631-21.</title>
        <authorList>
            <consortium name="The Broad Institute Genome Sequencing Platform"/>
            <person name="Cuomo C.A."/>
            <person name="Blehert D.S."/>
            <person name="Lorch J.M."/>
            <person name="Young S.K."/>
            <person name="Zeng Q."/>
            <person name="Gargeya S."/>
            <person name="Fitzgerald M."/>
            <person name="Haas B."/>
            <person name="Abouelleil A."/>
            <person name="Alvarado L."/>
            <person name="Arachchi H.M."/>
            <person name="Berlin A."/>
            <person name="Brown A."/>
            <person name="Chapman S.B."/>
            <person name="Chen Z."/>
            <person name="Dunbar C."/>
            <person name="Freedman E."/>
            <person name="Gearin G."/>
            <person name="Gellesch M."/>
            <person name="Goldberg J."/>
            <person name="Griggs A."/>
            <person name="Gujja S."/>
            <person name="Heiman D."/>
            <person name="Howarth C."/>
            <person name="Larson L."/>
            <person name="Lui A."/>
            <person name="MacDonald P.J.P."/>
            <person name="Montmayeur A."/>
            <person name="Murphy C."/>
            <person name="Neiman D."/>
            <person name="Pearson M."/>
            <person name="Priest M."/>
            <person name="Roberts A."/>
            <person name="Saif S."/>
            <person name="Shea T."/>
            <person name="Shenoy N."/>
            <person name="Sisk P."/>
            <person name="Stolte C."/>
            <person name="Sykes S."/>
            <person name="Wortman J."/>
            <person name="Nusbaum C."/>
            <person name="Birren B."/>
        </authorList>
    </citation>
    <scope>NUCLEOTIDE SEQUENCE [LARGE SCALE GENOMIC DNA]</scope>
    <source>
        <strain evidence="4">ATCC MYA-4855 / 20631-21</strain>
    </source>
</reference>
<proteinExistence type="predicted"/>
<evidence type="ECO:0000313" key="3">
    <source>
        <dbReference type="EMBL" id="ELR03402.1"/>
    </source>
</evidence>
<feature type="region of interest" description="Disordered" evidence="1">
    <location>
        <begin position="1"/>
        <end position="31"/>
    </location>
</feature>
<feature type="domain" description="C2H2-type" evidence="2">
    <location>
        <begin position="963"/>
        <end position="983"/>
    </location>
</feature>
<dbReference type="SMART" id="SM00355">
    <property type="entry name" value="ZnF_C2H2"/>
    <property type="match status" value="3"/>
</dbReference>
<feature type="region of interest" description="Disordered" evidence="1">
    <location>
        <begin position="1174"/>
        <end position="1193"/>
    </location>
</feature>